<keyword evidence="3" id="KW-0489">Methyltransferase</keyword>
<evidence type="ECO:0000256" key="7">
    <source>
        <dbReference type="ARBA" id="ARBA00023125"/>
    </source>
</evidence>
<dbReference type="SUPFAM" id="SSF53335">
    <property type="entry name" value="S-adenosyl-L-methionine-dependent methyltransferases"/>
    <property type="match status" value="1"/>
</dbReference>
<feature type="region of interest" description="Disordered" evidence="10">
    <location>
        <begin position="446"/>
        <end position="474"/>
    </location>
</feature>
<proteinExistence type="inferred from homology"/>
<comment type="catalytic activity">
    <reaction evidence="8">
        <text>a 2'-deoxyadenosine in DNA + S-adenosyl-L-methionine = an N(6)-methyl-2'-deoxyadenosine in DNA + S-adenosyl-L-homocysteine + H(+)</text>
        <dbReference type="Rhea" id="RHEA:15197"/>
        <dbReference type="Rhea" id="RHEA-COMP:12418"/>
        <dbReference type="Rhea" id="RHEA-COMP:12419"/>
        <dbReference type="ChEBI" id="CHEBI:15378"/>
        <dbReference type="ChEBI" id="CHEBI:57856"/>
        <dbReference type="ChEBI" id="CHEBI:59789"/>
        <dbReference type="ChEBI" id="CHEBI:90615"/>
        <dbReference type="ChEBI" id="CHEBI:90616"/>
        <dbReference type="EC" id="2.1.1.72"/>
    </reaction>
</comment>
<reference evidence="12 13" key="1">
    <citation type="journal article" date="2023" name="Microorganisms">
        <title>Thiorhodovibrio frisius and Trv. litoralis spp. nov., Two Novel Members from a Clade of Fastidious Purple Sulfur Bacteria That Exhibit Unique Red-Shifted Light-Harvesting Capabilities.</title>
        <authorList>
            <person name="Methner A."/>
            <person name="Kuzyk S.B."/>
            <person name="Petersen J."/>
            <person name="Bauer S."/>
            <person name="Brinkmann H."/>
            <person name="Sichau K."/>
            <person name="Wanner G."/>
            <person name="Wolf J."/>
            <person name="Neumann-Schaal M."/>
            <person name="Henke P."/>
            <person name="Tank M."/>
            <person name="Sproer C."/>
            <person name="Bunk B."/>
            <person name="Overmann J."/>
        </authorList>
    </citation>
    <scope>NUCLEOTIDE SEQUENCE [LARGE SCALE GENOMIC DNA]</scope>
    <source>
        <strain evidence="12 13">DSM 6702</strain>
    </source>
</reference>
<dbReference type="SUPFAM" id="SSF116734">
    <property type="entry name" value="DNA methylase specificity domain"/>
    <property type="match status" value="1"/>
</dbReference>
<evidence type="ECO:0000256" key="4">
    <source>
        <dbReference type="ARBA" id="ARBA00022679"/>
    </source>
</evidence>
<dbReference type="EC" id="2.1.1.72" evidence="2"/>
<dbReference type="PANTHER" id="PTHR42933:SF3">
    <property type="entry name" value="TYPE I RESTRICTION ENZYME MJAVIII METHYLASE SUBUNIT"/>
    <property type="match status" value="1"/>
</dbReference>
<evidence type="ECO:0000256" key="2">
    <source>
        <dbReference type="ARBA" id="ARBA00011900"/>
    </source>
</evidence>
<feature type="region of interest" description="Disordered" evidence="10">
    <location>
        <begin position="721"/>
        <end position="743"/>
    </location>
</feature>
<accession>A0ABZ0S618</accession>
<keyword evidence="5" id="KW-0949">S-adenosyl-L-methionine</keyword>
<keyword evidence="7" id="KW-0238">DNA-binding</keyword>
<keyword evidence="9" id="KW-0175">Coiled coil</keyword>
<name>A0ABZ0S618_9GAMM</name>
<dbReference type="Gene3D" id="3.40.50.150">
    <property type="entry name" value="Vaccinia Virus protein VP39"/>
    <property type="match status" value="1"/>
</dbReference>
<dbReference type="InterPro" id="IPR044946">
    <property type="entry name" value="Restrct_endonuc_typeI_TRD_sf"/>
</dbReference>
<evidence type="ECO:0000256" key="8">
    <source>
        <dbReference type="ARBA" id="ARBA00047942"/>
    </source>
</evidence>
<evidence type="ECO:0000313" key="13">
    <source>
        <dbReference type="Proteomes" id="UP001432180"/>
    </source>
</evidence>
<dbReference type="InterPro" id="IPR003356">
    <property type="entry name" value="DNA_methylase_A-5"/>
</dbReference>
<keyword evidence="4" id="KW-0808">Transferase</keyword>
<evidence type="ECO:0000256" key="10">
    <source>
        <dbReference type="SAM" id="MobiDB-lite"/>
    </source>
</evidence>
<dbReference type="EMBL" id="CP121472">
    <property type="protein sequence ID" value="WPL16476.1"/>
    <property type="molecule type" value="Genomic_DNA"/>
</dbReference>
<sequence>MVATVMPHGVLFRAGAEREIRQKLLQQDLIEAVIGLPANLFYGAAIPACILVMRPNLSGQPENPNKPEARRGRVLFINADAEYHAGRAQNALRPEDIEKIVTTYKRFEDLPAYARVVSITEIGDPTNDRNLNIRRYVDNAPPPEPQDVRAHLHGGVPAAEIDAQRALFDAIGLDPSKLFVCRDERHPAAKTADSGRIQPASETAESITAAKQLELGLGLGLGQGAYRDFAPTLTERAAIRPLIEQDPGVQARLQTVQEQLANWWREHAPKLSALSERGNLNAVRAEMLASFADALAPLAVLDYFKLAGVIAAWWTDSLADLKILTERGFAGVIDGWIDAIADALDDEDNTGPAFDPFGHKLVLATMGDYLERIAETRAEVARLKADKAAFEADNAPEELDEEELSNWNQAKDLERQAKELRAEHREPVKAIGKLATQIGRLKAQLQQPVPDNARARPAARKREEQLRDAEARHGALETQLPPVYAELKRINEALEPYQAILDDLANARKRYRALLADFLEELKSRCGVMSEDDKDELVLMLFAQDLQAGLDAALGERCSAVIGFVEREFMEASASLAEIDRFGIRVGDVMLTKDSETPYDIGVPAIADYTAPDLVCGYHLGLIRPDLDRVDPPFLCKQLGNHRIARYFAEHANGLTRYGLPHAAVSATPIWLPQIQEQRVIGQHLRLVDEAITRTEAVIAKLKQLRTGLLKNFLTCGIDENGELRDPNSSPKDFQESNSGRVPTSWNVKTLGDAHRGHRLRIDGPCVRGTTAGHPLHRCATAWLWSWRARLGRGAADDRGDIRAVARRAGAVVRAERGAAGEIHARGHQAAEYDPS</sequence>
<gene>
    <name evidence="12" type="ORF">Thiowin_01430</name>
</gene>
<feature type="coiled-coil region" evidence="9">
    <location>
        <begin position="366"/>
        <end position="393"/>
    </location>
</feature>
<evidence type="ECO:0000256" key="6">
    <source>
        <dbReference type="ARBA" id="ARBA00022747"/>
    </source>
</evidence>
<feature type="domain" description="DNA methylase adenine-specific" evidence="11">
    <location>
        <begin position="2"/>
        <end position="139"/>
    </location>
</feature>
<feature type="compositionally biased region" description="Basic and acidic residues" evidence="10">
    <location>
        <begin position="460"/>
        <end position="474"/>
    </location>
</feature>
<dbReference type="InterPro" id="IPR029063">
    <property type="entry name" value="SAM-dependent_MTases_sf"/>
</dbReference>
<evidence type="ECO:0000259" key="11">
    <source>
        <dbReference type="Pfam" id="PF02384"/>
    </source>
</evidence>
<evidence type="ECO:0000256" key="5">
    <source>
        <dbReference type="ARBA" id="ARBA00022691"/>
    </source>
</evidence>
<feature type="compositionally biased region" description="Polar residues" evidence="10">
    <location>
        <begin position="727"/>
        <end position="743"/>
    </location>
</feature>
<evidence type="ECO:0000256" key="1">
    <source>
        <dbReference type="ARBA" id="ARBA00006594"/>
    </source>
</evidence>
<evidence type="ECO:0000256" key="3">
    <source>
        <dbReference type="ARBA" id="ARBA00022603"/>
    </source>
</evidence>
<dbReference type="Gene3D" id="3.90.220.20">
    <property type="entry name" value="DNA methylase specificity domains"/>
    <property type="match status" value="1"/>
</dbReference>
<comment type="similarity">
    <text evidence="1">Belongs to the N(4)/N(6)-methyltransferase family.</text>
</comment>
<dbReference type="Pfam" id="PF02384">
    <property type="entry name" value="N6_Mtase"/>
    <property type="match status" value="1"/>
</dbReference>
<evidence type="ECO:0000313" key="12">
    <source>
        <dbReference type="EMBL" id="WPL16476.1"/>
    </source>
</evidence>
<dbReference type="Proteomes" id="UP001432180">
    <property type="component" value="Chromosome"/>
</dbReference>
<protein>
    <recommendedName>
        <fullName evidence="2">site-specific DNA-methyltransferase (adenine-specific)</fullName>
        <ecNumber evidence="2">2.1.1.72</ecNumber>
    </recommendedName>
</protein>
<organism evidence="12 13">
    <name type="scientific">Thiorhodovibrio winogradskyi</name>
    <dbReference type="NCBI Taxonomy" id="77007"/>
    <lineage>
        <taxon>Bacteria</taxon>
        <taxon>Pseudomonadati</taxon>
        <taxon>Pseudomonadota</taxon>
        <taxon>Gammaproteobacteria</taxon>
        <taxon>Chromatiales</taxon>
        <taxon>Chromatiaceae</taxon>
        <taxon>Thiorhodovibrio</taxon>
    </lineage>
</organism>
<keyword evidence="13" id="KW-1185">Reference proteome</keyword>
<dbReference type="PANTHER" id="PTHR42933">
    <property type="entry name" value="SLR6095 PROTEIN"/>
    <property type="match status" value="1"/>
</dbReference>
<dbReference type="InterPro" id="IPR051537">
    <property type="entry name" value="DNA_Adenine_Mtase"/>
</dbReference>
<keyword evidence="6" id="KW-0680">Restriction system</keyword>
<evidence type="ECO:0000256" key="9">
    <source>
        <dbReference type="SAM" id="Coils"/>
    </source>
</evidence>